<evidence type="ECO:0000313" key="2">
    <source>
        <dbReference type="Proteomes" id="UP000003460"/>
    </source>
</evidence>
<dbReference type="SUPFAM" id="SSF56784">
    <property type="entry name" value="HAD-like"/>
    <property type="match status" value="1"/>
</dbReference>
<sequence>MTIAIDFDGTIVEHRYPEIGREIPFAIETLKRLIKDGHKLILWTVREGELLQEAVDWCSAKGVHFYKVNRYWDENDEEEYSSSISGHHKYSRKIKADLFIDDRNIGGLPEWTAIYDIISKRISYEQYLREQVKEEKPAKPSFWSRFK</sequence>
<reference evidence="1" key="1">
    <citation type="submission" date="2009-09" db="EMBL/GenBank/DDBJ databases">
        <authorList>
            <person name="Weinstock G."/>
            <person name="Sodergren E."/>
            <person name="Clifton S."/>
            <person name="Fulton L."/>
            <person name="Fulton B."/>
            <person name="Courtney L."/>
            <person name="Fronick C."/>
            <person name="Harrison M."/>
            <person name="Strong C."/>
            <person name="Farmer C."/>
            <person name="Delahaunty K."/>
            <person name="Markovic C."/>
            <person name="Hall O."/>
            <person name="Minx P."/>
            <person name="Tomlinson C."/>
            <person name="Mitreva M."/>
            <person name="Nelson J."/>
            <person name="Hou S."/>
            <person name="Wollam A."/>
            <person name="Pepin K.H."/>
            <person name="Johnson M."/>
            <person name="Bhonagiri V."/>
            <person name="Nash W.E."/>
            <person name="Warren W."/>
            <person name="Chinwalla A."/>
            <person name="Mardis E.R."/>
            <person name="Wilson R.K."/>
        </authorList>
    </citation>
    <scope>NUCLEOTIDE SEQUENCE [LARGE SCALE GENOMIC DNA]</scope>
    <source>
        <strain evidence="1">ATCC 51259</strain>
    </source>
</reference>
<dbReference type="RefSeq" id="WP_006255006.1">
    <property type="nucleotide sequence ID" value="NZ_GG700642.1"/>
</dbReference>
<dbReference type="InterPro" id="IPR036412">
    <property type="entry name" value="HAD-like_sf"/>
</dbReference>
<dbReference type="STRING" id="626522.GCWU000325_01233"/>
<name>C9LG91_9BACT</name>
<dbReference type="HOGENOM" id="CLU_124949_0_0_10"/>
<accession>C9LG91</accession>
<dbReference type="InterPro" id="IPR016769">
    <property type="entry name" value="Phage_SP01_Orf1"/>
</dbReference>
<evidence type="ECO:0000313" key="1">
    <source>
        <dbReference type="EMBL" id="EEX71699.1"/>
    </source>
</evidence>
<comment type="caution">
    <text evidence="1">The sequence shown here is derived from an EMBL/GenBank/DDBJ whole genome shotgun (WGS) entry which is preliminary data.</text>
</comment>
<dbReference type="PIRSF" id="PIRSF020079">
    <property type="entry name" value="UCP020079"/>
    <property type="match status" value="1"/>
</dbReference>
<dbReference type="eggNOG" id="COG0241">
    <property type="taxonomic scope" value="Bacteria"/>
</dbReference>
<gene>
    <name evidence="1" type="ORF">GCWU000325_01233</name>
</gene>
<dbReference type="EMBL" id="ACIJ02000018">
    <property type="protein sequence ID" value="EEX71699.1"/>
    <property type="molecule type" value="Genomic_DNA"/>
</dbReference>
<dbReference type="Gene3D" id="3.40.50.1000">
    <property type="entry name" value="HAD superfamily/HAD-like"/>
    <property type="match status" value="1"/>
</dbReference>
<organism evidence="1 2">
    <name type="scientific">Alloprevotella tannerae ATCC 51259</name>
    <dbReference type="NCBI Taxonomy" id="626522"/>
    <lineage>
        <taxon>Bacteria</taxon>
        <taxon>Pseudomonadati</taxon>
        <taxon>Bacteroidota</taxon>
        <taxon>Bacteroidia</taxon>
        <taxon>Bacteroidales</taxon>
        <taxon>Prevotellaceae</taxon>
        <taxon>Alloprevotella</taxon>
    </lineage>
</organism>
<dbReference type="AlphaFoldDB" id="C9LG91"/>
<dbReference type="OrthoDB" id="5431039at2"/>
<dbReference type="InterPro" id="IPR023214">
    <property type="entry name" value="HAD_sf"/>
</dbReference>
<keyword evidence="2" id="KW-1185">Reference proteome</keyword>
<protein>
    <recommendedName>
        <fullName evidence="3">Hydrolase</fullName>
    </recommendedName>
</protein>
<dbReference type="GeneID" id="84576226"/>
<dbReference type="Proteomes" id="UP000003460">
    <property type="component" value="Unassembled WGS sequence"/>
</dbReference>
<dbReference type="NCBIfam" id="NF046079">
    <property type="entry name" value="HAD_phos_BT0820"/>
    <property type="match status" value="1"/>
</dbReference>
<evidence type="ECO:0008006" key="3">
    <source>
        <dbReference type="Google" id="ProtNLM"/>
    </source>
</evidence>
<proteinExistence type="predicted"/>